<dbReference type="SMART" id="SM00448">
    <property type="entry name" value="REC"/>
    <property type="match status" value="1"/>
</dbReference>
<name>A0AAX1UQB6_CERSP</name>
<dbReference type="PANTHER" id="PTHR44591">
    <property type="entry name" value="STRESS RESPONSE REGULATOR PROTEIN 1"/>
    <property type="match status" value="1"/>
</dbReference>
<dbReference type="RefSeq" id="WP_011337489.1">
    <property type="nucleotide sequence ID" value="NZ_BJXO01000003.1"/>
</dbReference>
<dbReference type="PANTHER" id="PTHR44591:SF25">
    <property type="entry name" value="CHEMOTAXIS TWO-COMPONENT RESPONSE REGULATOR"/>
    <property type="match status" value="1"/>
</dbReference>
<protein>
    <submittedName>
        <fullName evidence="4">Response regulator</fullName>
    </submittedName>
</protein>
<evidence type="ECO:0000313" key="4">
    <source>
        <dbReference type="EMBL" id="RHZ98027.1"/>
    </source>
</evidence>
<dbReference type="GO" id="GO:0000160">
    <property type="term" value="P:phosphorelay signal transduction system"/>
    <property type="evidence" value="ECO:0007669"/>
    <property type="project" value="InterPro"/>
</dbReference>
<dbReference type="Pfam" id="PF00072">
    <property type="entry name" value="Response_reg"/>
    <property type="match status" value="1"/>
</dbReference>
<accession>A0AAX1UQB6</accession>
<proteinExistence type="predicted"/>
<sequence length="122" mass="13296">MPLTVLAIDDSRTIRELLREALMQAGFEVHLAIDGLDGLEKLEAAKPHAVITDINMPRMDGFGFIRAVREQPQHSALPIIVLTTESAAELKAKAREAGATAWIVKPFDEAKLVSALRRVAVA</sequence>
<comment type="caution">
    <text evidence="4">The sequence shown here is derived from an EMBL/GenBank/DDBJ whole genome shotgun (WGS) entry which is preliminary data.</text>
</comment>
<evidence type="ECO:0000313" key="5">
    <source>
        <dbReference type="Proteomes" id="UP000266305"/>
    </source>
</evidence>
<dbReference type="AlphaFoldDB" id="A0AAX1UQB6"/>
<dbReference type="EMBL" id="QWGP01000002">
    <property type="protein sequence ID" value="RHZ98027.1"/>
    <property type="molecule type" value="Genomic_DNA"/>
</dbReference>
<gene>
    <name evidence="4" type="ORF">D1114_02105</name>
</gene>
<dbReference type="Proteomes" id="UP000266305">
    <property type="component" value="Unassembled WGS sequence"/>
</dbReference>
<feature type="modified residue" description="4-aspartylphosphate" evidence="2">
    <location>
        <position position="53"/>
    </location>
</feature>
<dbReference type="InterPro" id="IPR001789">
    <property type="entry name" value="Sig_transdc_resp-reg_receiver"/>
</dbReference>
<dbReference type="InterPro" id="IPR050595">
    <property type="entry name" value="Bact_response_regulator"/>
</dbReference>
<organism evidence="4 5">
    <name type="scientific">Cereibacter sphaeroides</name>
    <name type="common">Rhodobacter sphaeroides</name>
    <dbReference type="NCBI Taxonomy" id="1063"/>
    <lineage>
        <taxon>Bacteria</taxon>
        <taxon>Pseudomonadati</taxon>
        <taxon>Pseudomonadota</taxon>
        <taxon>Alphaproteobacteria</taxon>
        <taxon>Rhodobacterales</taxon>
        <taxon>Paracoccaceae</taxon>
        <taxon>Cereibacter</taxon>
    </lineage>
</organism>
<dbReference type="GeneID" id="3720034"/>
<feature type="domain" description="Response regulatory" evidence="3">
    <location>
        <begin position="4"/>
        <end position="120"/>
    </location>
</feature>
<evidence type="ECO:0000256" key="1">
    <source>
        <dbReference type="ARBA" id="ARBA00022553"/>
    </source>
</evidence>
<dbReference type="InterPro" id="IPR011006">
    <property type="entry name" value="CheY-like_superfamily"/>
</dbReference>
<dbReference type="PROSITE" id="PS50110">
    <property type="entry name" value="RESPONSE_REGULATORY"/>
    <property type="match status" value="1"/>
</dbReference>
<reference evidence="4 5" key="1">
    <citation type="submission" date="2018-08" db="EMBL/GenBank/DDBJ databases">
        <title>Draft genome sequence of Rhodobacter sphaeroides FY.</title>
        <authorList>
            <person name="Rayyan A."/>
            <person name="Meyer T.E."/>
            <person name="Kyndt J.A."/>
        </authorList>
    </citation>
    <scope>NUCLEOTIDE SEQUENCE [LARGE SCALE GENOMIC DNA]</scope>
    <source>
        <strain evidence="4 5">FY</strain>
    </source>
</reference>
<keyword evidence="1 2" id="KW-0597">Phosphoprotein</keyword>
<dbReference type="SUPFAM" id="SSF52172">
    <property type="entry name" value="CheY-like"/>
    <property type="match status" value="1"/>
</dbReference>
<evidence type="ECO:0000256" key="2">
    <source>
        <dbReference type="PROSITE-ProRule" id="PRU00169"/>
    </source>
</evidence>
<dbReference type="Gene3D" id="3.40.50.2300">
    <property type="match status" value="1"/>
</dbReference>
<evidence type="ECO:0000259" key="3">
    <source>
        <dbReference type="PROSITE" id="PS50110"/>
    </source>
</evidence>